<proteinExistence type="predicted"/>
<keyword evidence="1" id="KW-0472">Membrane</keyword>
<organism evidence="2 3">
    <name type="scientific">Sphingomonas trueperi</name>
    <dbReference type="NCBI Taxonomy" id="53317"/>
    <lineage>
        <taxon>Bacteria</taxon>
        <taxon>Pseudomonadati</taxon>
        <taxon>Pseudomonadota</taxon>
        <taxon>Alphaproteobacteria</taxon>
        <taxon>Sphingomonadales</taxon>
        <taxon>Sphingomonadaceae</taxon>
        <taxon>Sphingomonas</taxon>
    </lineage>
</organism>
<evidence type="ECO:0000313" key="3">
    <source>
        <dbReference type="Proteomes" id="UP000531251"/>
    </source>
</evidence>
<accession>A0A7X6BDI7</accession>
<dbReference type="EMBL" id="JAATJB010000007">
    <property type="protein sequence ID" value="NJB98340.1"/>
    <property type="molecule type" value="Genomic_DNA"/>
</dbReference>
<feature type="transmembrane region" description="Helical" evidence="1">
    <location>
        <begin position="83"/>
        <end position="100"/>
    </location>
</feature>
<evidence type="ECO:0000313" key="2">
    <source>
        <dbReference type="EMBL" id="NJB98340.1"/>
    </source>
</evidence>
<keyword evidence="3" id="KW-1185">Reference proteome</keyword>
<name>A0A7X6BDI7_9SPHN</name>
<sequence length="218" mass="23554">MRRRGARPRGVGNVLAPPRFLAFAATTIAAGLLLVPHFGIRAGAMLAFDIGAALFLALCVPMLKHQSDAMRRSACNNDANRLVLLGVTGAVTIVILVAIASELMERKAPQPAQLALIIGTLALSWTFSNAVYALHYAHLFYSEAPGGRDKGGLEFPKTPEPNYWDFLYFAFCLGMTFQTSDVSVETRQLRRVVTLHCLAAFVFNLGVVAFTINVLGGS</sequence>
<keyword evidence="1" id="KW-1133">Transmembrane helix</keyword>
<dbReference type="AlphaFoldDB" id="A0A7X6BDI7"/>
<keyword evidence="1" id="KW-0812">Transmembrane</keyword>
<feature type="transmembrane region" description="Helical" evidence="1">
    <location>
        <begin position="193"/>
        <end position="215"/>
    </location>
</feature>
<dbReference type="Proteomes" id="UP000531251">
    <property type="component" value="Unassembled WGS sequence"/>
</dbReference>
<dbReference type="Pfam" id="PF07077">
    <property type="entry name" value="DUF1345"/>
    <property type="match status" value="1"/>
</dbReference>
<dbReference type="InterPro" id="IPR009781">
    <property type="entry name" value="DUF1345"/>
</dbReference>
<feature type="transmembrane region" description="Helical" evidence="1">
    <location>
        <begin position="112"/>
        <end position="134"/>
    </location>
</feature>
<feature type="transmembrane region" description="Helical" evidence="1">
    <location>
        <begin position="20"/>
        <end position="38"/>
    </location>
</feature>
<gene>
    <name evidence="2" type="ORF">GGR89_002671</name>
</gene>
<comment type="caution">
    <text evidence="2">The sequence shown here is derived from an EMBL/GenBank/DDBJ whole genome shotgun (WGS) entry which is preliminary data.</text>
</comment>
<reference evidence="2 3" key="1">
    <citation type="submission" date="2020-03" db="EMBL/GenBank/DDBJ databases">
        <title>Genomic Encyclopedia of Type Strains, Phase IV (KMG-IV): sequencing the most valuable type-strain genomes for metagenomic binning, comparative biology and taxonomic classification.</title>
        <authorList>
            <person name="Goeker M."/>
        </authorList>
    </citation>
    <scope>NUCLEOTIDE SEQUENCE [LARGE SCALE GENOMIC DNA]</scope>
    <source>
        <strain evidence="2 3">DSM 7225</strain>
    </source>
</reference>
<evidence type="ECO:0000256" key="1">
    <source>
        <dbReference type="SAM" id="Phobius"/>
    </source>
</evidence>
<feature type="transmembrane region" description="Helical" evidence="1">
    <location>
        <begin position="44"/>
        <end position="63"/>
    </location>
</feature>
<protein>
    <submittedName>
        <fullName evidence="2">Putative membrane protein</fullName>
    </submittedName>
</protein>